<evidence type="ECO:0000313" key="2">
    <source>
        <dbReference type="Proteomes" id="UP001208570"/>
    </source>
</evidence>
<dbReference type="Pfam" id="PF13469">
    <property type="entry name" value="Sulfotransfer_3"/>
    <property type="match status" value="1"/>
</dbReference>
<dbReference type="GO" id="GO:0006790">
    <property type="term" value="P:sulfur compound metabolic process"/>
    <property type="evidence" value="ECO:0007669"/>
    <property type="project" value="TreeGrafter"/>
</dbReference>
<sequence length="379" mass="44449">YCRAGSSISSEIFDIDDRAVFWYEPLDAFYFTKTGYYGRKDQKVLMLHNETDFRSTESWEYTEITEFFKRLYTCRLSGLPPEFLAHRFLKHSSALQDYYHCYQHLSPDSITNDLDRCREHLQDVCGKSVHVSLENNCLDHMETLHNAKVLTGTQRGHYLENYLSTSEMDKARRHQVLRHLVNYRNCLDKLEDITDTCLYKAEQACHDRQFRAIKVVRMTMELVSAVLSSVPDLTVIMFIRDPRAMAYSRAGKRKEEYDILNNLRLTCKKLEVDFKELRAINEAHPGSVAVVKYENFVEAPNLWTTKMYQHFGYSTPRDLDQFIRTHMFSGEDDGKKWGNIRQNATELANRWLHLVSPGLMSKMQDQCSDIITMLGYDLF</sequence>
<proteinExistence type="predicted"/>
<keyword evidence="2" id="KW-1185">Reference proteome</keyword>
<name>A0AAD9K6I6_9ANNE</name>
<comment type="caution">
    <text evidence="1">The sequence shown here is derived from an EMBL/GenBank/DDBJ whole genome shotgun (WGS) entry which is preliminary data.</text>
</comment>
<reference evidence="1" key="1">
    <citation type="journal article" date="2023" name="Mol. Biol. Evol.">
        <title>Third-Generation Sequencing Reveals the Adaptive Role of the Epigenome in Three Deep-Sea Polychaetes.</title>
        <authorList>
            <person name="Perez M."/>
            <person name="Aroh O."/>
            <person name="Sun Y."/>
            <person name="Lan Y."/>
            <person name="Juniper S.K."/>
            <person name="Young C.R."/>
            <person name="Angers B."/>
            <person name="Qian P.Y."/>
        </authorList>
    </citation>
    <scope>NUCLEOTIDE SEQUENCE</scope>
    <source>
        <strain evidence="1">P08H-3</strain>
    </source>
</reference>
<dbReference type="PANTHER" id="PTHR10704:SF44">
    <property type="entry name" value="LD35051P-RELATED"/>
    <property type="match status" value="1"/>
</dbReference>
<dbReference type="GO" id="GO:0006044">
    <property type="term" value="P:N-acetylglucosamine metabolic process"/>
    <property type="evidence" value="ECO:0007669"/>
    <property type="project" value="TreeGrafter"/>
</dbReference>
<feature type="non-terminal residue" evidence="1">
    <location>
        <position position="1"/>
    </location>
</feature>
<gene>
    <name evidence="1" type="ORF">LSH36_52g10021</name>
</gene>
<organism evidence="1 2">
    <name type="scientific">Paralvinella palmiformis</name>
    <dbReference type="NCBI Taxonomy" id="53620"/>
    <lineage>
        <taxon>Eukaryota</taxon>
        <taxon>Metazoa</taxon>
        <taxon>Spiralia</taxon>
        <taxon>Lophotrochozoa</taxon>
        <taxon>Annelida</taxon>
        <taxon>Polychaeta</taxon>
        <taxon>Sedentaria</taxon>
        <taxon>Canalipalpata</taxon>
        <taxon>Terebellida</taxon>
        <taxon>Terebelliformia</taxon>
        <taxon>Alvinellidae</taxon>
        <taxon>Paralvinella</taxon>
    </lineage>
</organism>
<dbReference type="Proteomes" id="UP001208570">
    <property type="component" value="Unassembled WGS sequence"/>
</dbReference>
<dbReference type="InterPro" id="IPR051135">
    <property type="entry name" value="Gal/GlcNAc/GalNAc_ST"/>
</dbReference>
<dbReference type="Gene3D" id="3.40.50.300">
    <property type="entry name" value="P-loop containing nucleotide triphosphate hydrolases"/>
    <property type="match status" value="1"/>
</dbReference>
<dbReference type="GO" id="GO:0001517">
    <property type="term" value="F:N-acetylglucosamine 6-O-sulfotransferase activity"/>
    <property type="evidence" value="ECO:0007669"/>
    <property type="project" value="TreeGrafter"/>
</dbReference>
<dbReference type="PANTHER" id="PTHR10704">
    <property type="entry name" value="CARBOHYDRATE SULFOTRANSFERASE"/>
    <property type="match status" value="1"/>
</dbReference>
<dbReference type="AlphaFoldDB" id="A0AAD9K6I6"/>
<evidence type="ECO:0000313" key="1">
    <source>
        <dbReference type="EMBL" id="KAK2165335.1"/>
    </source>
</evidence>
<evidence type="ECO:0008006" key="3">
    <source>
        <dbReference type="Google" id="ProtNLM"/>
    </source>
</evidence>
<protein>
    <recommendedName>
        <fullName evidence="3">Sulfotransferase</fullName>
    </recommendedName>
</protein>
<dbReference type="EMBL" id="JAODUP010000052">
    <property type="protein sequence ID" value="KAK2165335.1"/>
    <property type="molecule type" value="Genomic_DNA"/>
</dbReference>
<accession>A0AAD9K6I6</accession>
<dbReference type="SUPFAM" id="SSF52540">
    <property type="entry name" value="P-loop containing nucleoside triphosphate hydrolases"/>
    <property type="match status" value="1"/>
</dbReference>
<dbReference type="InterPro" id="IPR027417">
    <property type="entry name" value="P-loop_NTPase"/>
</dbReference>